<dbReference type="EMBL" id="JAPQKL010000001">
    <property type="protein sequence ID" value="KAJ5145890.1"/>
    <property type="molecule type" value="Genomic_DNA"/>
</dbReference>
<dbReference type="AlphaFoldDB" id="A0A9W9HHC3"/>
<evidence type="ECO:0000313" key="1">
    <source>
        <dbReference type="EMBL" id="KAJ5145890.1"/>
    </source>
</evidence>
<protein>
    <submittedName>
        <fullName evidence="1">Uncharacterized protein</fullName>
    </submittedName>
</protein>
<organism evidence="1 2">
    <name type="scientific">Penicillium bovifimosum</name>
    <dbReference type="NCBI Taxonomy" id="126998"/>
    <lineage>
        <taxon>Eukaryota</taxon>
        <taxon>Fungi</taxon>
        <taxon>Dikarya</taxon>
        <taxon>Ascomycota</taxon>
        <taxon>Pezizomycotina</taxon>
        <taxon>Eurotiomycetes</taxon>
        <taxon>Eurotiomycetidae</taxon>
        <taxon>Eurotiales</taxon>
        <taxon>Aspergillaceae</taxon>
        <taxon>Penicillium</taxon>
    </lineage>
</organism>
<dbReference type="GeneID" id="81400368"/>
<keyword evidence="2" id="KW-1185">Reference proteome</keyword>
<gene>
    <name evidence="1" type="ORF">N7515_000454</name>
</gene>
<dbReference type="RefSeq" id="XP_056526364.1">
    <property type="nucleotide sequence ID" value="XM_056661198.1"/>
</dbReference>
<evidence type="ECO:0000313" key="2">
    <source>
        <dbReference type="Proteomes" id="UP001149079"/>
    </source>
</evidence>
<reference evidence="1" key="1">
    <citation type="submission" date="2022-11" db="EMBL/GenBank/DDBJ databases">
        <authorList>
            <person name="Petersen C."/>
        </authorList>
    </citation>
    <scope>NUCLEOTIDE SEQUENCE</scope>
    <source>
        <strain evidence="1">IBT 22155</strain>
    </source>
</reference>
<comment type="caution">
    <text evidence="1">The sequence shown here is derived from an EMBL/GenBank/DDBJ whole genome shotgun (WGS) entry which is preliminary data.</text>
</comment>
<name>A0A9W9HHC3_9EURO</name>
<sequence>MPGTRMVAVHSPPLFNSAEPLLLRQVLQVQAYSAQSHQRMETTSPGRGSCRQERGDHRALTFMCASPLQAHLLGTSEE</sequence>
<dbReference type="Proteomes" id="UP001149079">
    <property type="component" value="Unassembled WGS sequence"/>
</dbReference>
<reference evidence="1" key="2">
    <citation type="journal article" date="2023" name="IMA Fungus">
        <title>Comparative genomic study of the Penicillium genus elucidates a diverse pangenome and 15 lateral gene transfer events.</title>
        <authorList>
            <person name="Petersen C."/>
            <person name="Sorensen T."/>
            <person name="Nielsen M.R."/>
            <person name="Sondergaard T.E."/>
            <person name="Sorensen J.L."/>
            <person name="Fitzpatrick D.A."/>
            <person name="Frisvad J.C."/>
            <person name="Nielsen K.L."/>
        </authorList>
    </citation>
    <scope>NUCLEOTIDE SEQUENCE</scope>
    <source>
        <strain evidence="1">IBT 22155</strain>
    </source>
</reference>
<accession>A0A9W9HHC3</accession>
<proteinExistence type="predicted"/>